<protein>
    <submittedName>
        <fullName evidence="7">Uncharacterized protein</fullName>
    </submittedName>
</protein>
<feature type="transmembrane region" description="Helical" evidence="6">
    <location>
        <begin position="151"/>
        <end position="168"/>
    </location>
</feature>
<comment type="subcellular location">
    <subcellularLocation>
        <location evidence="1">Cell membrane</location>
        <topology evidence="1">Multi-pass membrane protein</topology>
    </subcellularLocation>
</comment>
<dbReference type="PANTHER" id="PTHR30250">
    <property type="entry name" value="PST FAMILY PREDICTED COLANIC ACID TRANSPORTER"/>
    <property type="match status" value="1"/>
</dbReference>
<evidence type="ECO:0000313" key="7">
    <source>
        <dbReference type="EMBL" id="ESR24128.1"/>
    </source>
</evidence>
<accession>V4TCU9</accession>
<dbReference type="OrthoDB" id="9800982at2"/>
<feature type="transmembrane region" description="Helical" evidence="6">
    <location>
        <begin position="254"/>
        <end position="283"/>
    </location>
</feature>
<dbReference type="PANTHER" id="PTHR30250:SF11">
    <property type="entry name" value="O-ANTIGEN TRANSPORTER-RELATED"/>
    <property type="match status" value="1"/>
</dbReference>
<evidence type="ECO:0000256" key="3">
    <source>
        <dbReference type="ARBA" id="ARBA00022692"/>
    </source>
</evidence>
<dbReference type="eggNOG" id="COG2244">
    <property type="taxonomic scope" value="Bacteria"/>
</dbReference>
<evidence type="ECO:0000256" key="6">
    <source>
        <dbReference type="SAM" id="Phobius"/>
    </source>
</evidence>
<feature type="transmembrane region" description="Helical" evidence="6">
    <location>
        <begin position="426"/>
        <end position="448"/>
    </location>
</feature>
<evidence type="ECO:0000256" key="2">
    <source>
        <dbReference type="ARBA" id="ARBA00022475"/>
    </source>
</evidence>
<feature type="transmembrane region" description="Helical" evidence="6">
    <location>
        <begin position="189"/>
        <end position="208"/>
    </location>
</feature>
<feature type="transmembrane region" description="Helical" evidence="6">
    <location>
        <begin position="289"/>
        <end position="308"/>
    </location>
</feature>
<dbReference type="STRING" id="631454.N177_2577"/>
<evidence type="ECO:0000256" key="5">
    <source>
        <dbReference type="ARBA" id="ARBA00023136"/>
    </source>
</evidence>
<dbReference type="RefSeq" id="WP_023432706.1">
    <property type="nucleotide sequence ID" value="NZ_AWXZ01000035.1"/>
</dbReference>
<dbReference type="Proteomes" id="UP000017819">
    <property type="component" value="Unassembled WGS sequence"/>
</dbReference>
<dbReference type="EMBL" id="AWXZ01000035">
    <property type="protein sequence ID" value="ESR24128.1"/>
    <property type="molecule type" value="Genomic_DNA"/>
</dbReference>
<feature type="transmembrane region" description="Helical" evidence="6">
    <location>
        <begin position="400"/>
        <end position="420"/>
    </location>
</feature>
<gene>
    <name evidence="7" type="ORF">N177_2577</name>
</gene>
<name>V4TCU9_9HYPH</name>
<keyword evidence="5 6" id="KW-0472">Membrane</keyword>
<feature type="transmembrane region" description="Helical" evidence="6">
    <location>
        <begin position="123"/>
        <end position="145"/>
    </location>
</feature>
<reference evidence="7 8" key="1">
    <citation type="journal article" date="2014" name="Genome Announc.">
        <title>Draft Genome Sequence of Lutibaculum baratangense Strain AMV1T, Isolated from a Mud Volcano in Andamans, India.</title>
        <authorList>
            <person name="Singh A."/>
            <person name="Sreenivas A."/>
            <person name="Sathyanarayana Reddy G."/>
            <person name="Pinnaka A.K."/>
            <person name="Shivaji S."/>
        </authorList>
    </citation>
    <scope>NUCLEOTIDE SEQUENCE [LARGE SCALE GENOMIC DNA]</scope>
    <source>
        <strain evidence="7 8">AMV1</strain>
    </source>
</reference>
<sequence>MSSIEEGSEWPQAAAPQGLARIRTALAEIVNGKSDKAVAQRTAFWAFAIRVSSAGLAFVAQILLARWLGQHEYGIFAFVWVFLVMVGALTPLGFSTMAQRFVPQYRTSGDLDLARGFLTGSRVFVFAVASGLALLGCALVALLSPWVGQDYVLPLYIALACLPIYAVMDVQDGISRNFNWVGIGLGLPYLVRPFLIIAIVAAIMLVYGEVHAVSATYAMALAVWASGLAQLLMLNRSLRRKIEPGGRRYAWRAWITASVPVLLVDGFYVILTNVDIMILTAMAGPSDVAIYYAAVKVLALVSFIPFAVTAATAHKYSEYHAAGQRAELESFVRDSVRWTFWPALTATGGLLIVGKPLLWLFGEGFGDAYPLLFIFALGLLARASVGPVDRILNMMGQQNRCAVVYGTSLALNIALNIALIPFFGLYGAAIATAATLLVESFLLALVAWRQLGLHVFIVDLRSGRPGASAKG</sequence>
<feature type="transmembrane region" description="Helical" evidence="6">
    <location>
        <begin position="340"/>
        <end position="362"/>
    </location>
</feature>
<feature type="transmembrane region" description="Helical" evidence="6">
    <location>
        <begin position="43"/>
        <end position="67"/>
    </location>
</feature>
<comment type="caution">
    <text evidence="7">The sequence shown here is derived from an EMBL/GenBank/DDBJ whole genome shotgun (WGS) entry which is preliminary data.</text>
</comment>
<dbReference type="InterPro" id="IPR050833">
    <property type="entry name" value="Poly_Biosynth_Transport"/>
</dbReference>
<dbReference type="GO" id="GO:0005886">
    <property type="term" value="C:plasma membrane"/>
    <property type="evidence" value="ECO:0007669"/>
    <property type="project" value="UniProtKB-SubCell"/>
</dbReference>
<feature type="transmembrane region" description="Helical" evidence="6">
    <location>
        <begin position="73"/>
        <end position="94"/>
    </location>
</feature>
<proteinExistence type="predicted"/>
<evidence type="ECO:0000256" key="1">
    <source>
        <dbReference type="ARBA" id="ARBA00004651"/>
    </source>
</evidence>
<dbReference type="InterPro" id="IPR002797">
    <property type="entry name" value="Polysacc_synth"/>
</dbReference>
<keyword evidence="3 6" id="KW-0812">Transmembrane</keyword>
<keyword evidence="8" id="KW-1185">Reference proteome</keyword>
<dbReference type="AlphaFoldDB" id="V4TCU9"/>
<keyword evidence="4 6" id="KW-1133">Transmembrane helix</keyword>
<dbReference type="Pfam" id="PF01943">
    <property type="entry name" value="Polysacc_synt"/>
    <property type="match status" value="1"/>
</dbReference>
<evidence type="ECO:0000256" key="4">
    <source>
        <dbReference type="ARBA" id="ARBA00022989"/>
    </source>
</evidence>
<feature type="transmembrane region" description="Helical" evidence="6">
    <location>
        <begin position="214"/>
        <end position="234"/>
    </location>
</feature>
<keyword evidence="2" id="KW-1003">Cell membrane</keyword>
<feature type="transmembrane region" description="Helical" evidence="6">
    <location>
        <begin position="368"/>
        <end position="388"/>
    </location>
</feature>
<evidence type="ECO:0000313" key="8">
    <source>
        <dbReference type="Proteomes" id="UP000017819"/>
    </source>
</evidence>
<organism evidence="7 8">
    <name type="scientific">Lutibaculum baratangense AMV1</name>
    <dbReference type="NCBI Taxonomy" id="631454"/>
    <lineage>
        <taxon>Bacteria</taxon>
        <taxon>Pseudomonadati</taxon>
        <taxon>Pseudomonadota</taxon>
        <taxon>Alphaproteobacteria</taxon>
        <taxon>Hyphomicrobiales</taxon>
        <taxon>Tepidamorphaceae</taxon>
        <taxon>Lutibaculum</taxon>
    </lineage>
</organism>